<name>A0A7E4ZTT8_PANRE</name>
<protein>
    <submittedName>
        <fullName evidence="4">Galectin</fullName>
    </submittedName>
</protein>
<proteinExistence type="predicted"/>
<feature type="chain" id="PRO_5028894866" evidence="2">
    <location>
        <begin position="20"/>
        <end position="174"/>
    </location>
</feature>
<evidence type="ECO:0000313" key="4">
    <source>
        <dbReference type="WBParaSite" id="Pan_g17052.t1"/>
    </source>
</evidence>
<dbReference type="Proteomes" id="UP000492821">
    <property type="component" value="Unassembled WGS sequence"/>
</dbReference>
<reference evidence="4" key="2">
    <citation type="submission" date="2020-10" db="UniProtKB">
        <authorList>
            <consortium name="WormBaseParasite"/>
        </authorList>
    </citation>
    <scope>IDENTIFICATION</scope>
</reference>
<sequence length="174" mass="19149">MYSRFVLLSLCLTFGIVQDFRKLTKGRNETVSFKGEELTIEVDNSMGVIDDLTICFGASPESSYQPCPLGFARFTLTIGANDKTRFTINRQGQFVTGSSWLKIRGSIKFNNYGTLNIMVVQLPDAKTIVTLPNAEIFVPKKSEDEKTVEKKSKGATIGTSRIKAKTNAGIQPPG</sequence>
<evidence type="ECO:0000256" key="1">
    <source>
        <dbReference type="SAM" id="MobiDB-lite"/>
    </source>
</evidence>
<keyword evidence="2" id="KW-0732">Signal</keyword>
<evidence type="ECO:0000313" key="3">
    <source>
        <dbReference type="Proteomes" id="UP000492821"/>
    </source>
</evidence>
<reference evidence="3" key="1">
    <citation type="journal article" date="2013" name="Genetics">
        <title>The draft genome and transcriptome of Panagrellus redivivus are shaped by the harsh demands of a free-living lifestyle.</title>
        <authorList>
            <person name="Srinivasan J."/>
            <person name="Dillman A.R."/>
            <person name="Macchietto M.G."/>
            <person name="Heikkinen L."/>
            <person name="Lakso M."/>
            <person name="Fracchia K.M."/>
            <person name="Antoshechkin I."/>
            <person name="Mortazavi A."/>
            <person name="Wong G."/>
            <person name="Sternberg P.W."/>
        </authorList>
    </citation>
    <scope>NUCLEOTIDE SEQUENCE [LARGE SCALE GENOMIC DNA]</scope>
    <source>
        <strain evidence="3">MT8872</strain>
    </source>
</reference>
<evidence type="ECO:0000256" key="2">
    <source>
        <dbReference type="SAM" id="SignalP"/>
    </source>
</evidence>
<feature type="region of interest" description="Disordered" evidence="1">
    <location>
        <begin position="142"/>
        <end position="174"/>
    </location>
</feature>
<keyword evidence="3" id="KW-1185">Reference proteome</keyword>
<accession>A0A7E4ZTT8</accession>
<dbReference type="AlphaFoldDB" id="A0A7E4ZTT8"/>
<organism evidence="3 4">
    <name type="scientific">Panagrellus redivivus</name>
    <name type="common">Microworm</name>
    <dbReference type="NCBI Taxonomy" id="6233"/>
    <lineage>
        <taxon>Eukaryota</taxon>
        <taxon>Metazoa</taxon>
        <taxon>Ecdysozoa</taxon>
        <taxon>Nematoda</taxon>
        <taxon>Chromadorea</taxon>
        <taxon>Rhabditida</taxon>
        <taxon>Tylenchina</taxon>
        <taxon>Panagrolaimomorpha</taxon>
        <taxon>Panagrolaimoidea</taxon>
        <taxon>Panagrolaimidae</taxon>
        <taxon>Panagrellus</taxon>
    </lineage>
</organism>
<dbReference type="WBParaSite" id="Pan_g17052.t1">
    <property type="protein sequence ID" value="Pan_g17052.t1"/>
    <property type="gene ID" value="Pan_g17052"/>
</dbReference>
<feature type="signal peptide" evidence="2">
    <location>
        <begin position="1"/>
        <end position="19"/>
    </location>
</feature>
<feature type="compositionally biased region" description="Basic and acidic residues" evidence="1">
    <location>
        <begin position="142"/>
        <end position="152"/>
    </location>
</feature>